<evidence type="ECO:0000256" key="1">
    <source>
        <dbReference type="SAM" id="SignalP"/>
    </source>
</evidence>
<accession>A0A328P1N4</accession>
<evidence type="ECO:0000313" key="2">
    <source>
        <dbReference type="EMBL" id="RAO76090.1"/>
    </source>
</evidence>
<sequence length="121" mass="12620">MTTKKFAILASALLAGCASSGTKVDPRVVSTFQPGITTIAQVEAQLGKPNASTRLPDGSIQIVYAYTHKQGSGSWIPFVGAFRGHADANTVTESLTFDQTGLFVQAASSTTQAQPDTLSSK</sequence>
<evidence type="ECO:0000313" key="3">
    <source>
        <dbReference type="Proteomes" id="UP000248926"/>
    </source>
</evidence>
<dbReference type="RefSeq" id="WP_111983376.1">
    <property type="nucleotide sequence ID" value="NZ_NFZS01000003.1"/>
</dbReference>
<proteinExistence type="predicted"/>
<gene>
    <name evidence="2" type="ORF">CA260_12245</name>
</gene>
<keyword evidence="1" id="KW-0732">Signal</keyword>
<feature type="signal peptide" evidence="1">
    <location>
        <begin position="1"/>
        <end position="20"/>
    </location>
</feature>
<comment type="caution">
    <text evidence="2">The sequence shown here is derived from an EMBL/GenBank/DDBJ whole genome shotgun (WGS) entry which is preliminary data.</text>
</comment>
<dbReference type="OrthoDB" id="5955036at2"/>
<reference evidence="2 3" key="1">
    <citation type="journal article" date="2018" name="Genet. Mol. Biol.">
        <title>The genome sequence of Dyella jiangningensis FCAV SCS01 from a lignocellulose-decomposing microbial consortium metagenome reveals potential for biotechnological applications.</title>
        <authorList>
            <person name="Desiderato J.G."/>
            <person name="Alvarenga D.O."/>
            <person name="Constancio M.T.L."/>
            <person name="Alves L.M.C."/>
            <person name="Varani A.M."/>
        </authorList>
    </citation>
    <scope>NUCLEOTIDE SEQUENCE [LARGE SCALE GENOMIC DNA]</scope>
    <source>
        <strain evidence="2 3">FCAV SCS01</strain>
    </source>
</reference>
<protein>
    <recommendedName>
        <fullName evidence="4">Lipoprotein SmpA/OmlA domain-containing protein</fullName>
    </recommendedName>
</protein>
<keyword evidence="3" id="KW-1185">Reference proteome</keyword>
<feature type="chain" id="PRO_5016401801" description="Lipoprotein SmpA/OmlA domain-containing protein" evidence="1">
    <location>
        <begin position="21"/>
        <end position="121"/>
    </location>
</feature>
<organism evidence="2 3">
    <name type="scientific">Dyella jiangningensis</name>
    <dbReference type="NCBI Taxonomy" id="1379159"/>
    <lineage>
        <taxon>Bacteria</taxon>
        <taxon>Pseudomonadati</taxon>
        <taxon>Pseudomonadota</taxon>
        <taxon>Gammaproteobacteria</taxon>
        <taxon>Lysobacterales</taxon>
        <taxon>Rhodanobacteraceae</taxon>
        <taxon>Dyella</taxon>
    </lineage>
</organism>
<dbReference type="EMBL" id="NFZS01000003">
    <property type="protein sequence ID" value="RAO76090.1"/>
    <property type="molecule type" value="Genomic_DNA"/>
</dbReference>
<evidence type="ECO:0008006" key="4">
    <source>
        <dbReference type="Google" id="ProtNLM"/>
    </source>
</evidence>
<dbReference type="Proteomes" id="UP000248926">
    <property type="component" value="Unassembled WGS sequence"/>
</dbReference>
<name>A0A328P1N4_9GAMM</name>
<dbReference type="AlphaFoldDB" id="A0A328P1N4"/>
<dbReference type="PROSITE" id="PS51257">
    <property type="entry name" value="PROKAR_LIPOPROTEIN"/>
    <property type="match status" value="1"/>
</dbReference>